<organism evidence="2 3">
    <name type="scientific">Mycolicibacterium austroafricanum</name>
    <name type="common">Mycobacterium austroafricanum</name>
    <dbReference type="NCBI Taxonomy" id="39687"/>
    <lineage>
        <taxon>Bacteria</taxon>
        <taxon>Bacillati</taxon>
        <taxon>Actinomycetota</taxon>
        <taxon>Actinomycetes</taxon>
        <taxon>Mycobacteriales</taxon>
        <taxon>Mycobacteriaceae</taxon>
        <taxon>Mycolicibacterium</taxon>
    </lineage>
</organism>
<dbReference type="Proteomes" id="UP001172687">
    <property type="component" value="Unassembled WGS sequence"/>
</dbReference>
<keyword evidence="3" id="KW-1185">Reference proteome</keyword>
<sequence>MSTYRREGRLGGYTEAALKSMGADYDEHNPTSRQLRRRRATSWRMEPLASGRRDPWQRYDDPEPSERLVDGYRDAVAHLGFLGLTAAPRIPEMRALWRRGGDDQRLVRTLAERWEIAA</sequence>
<evidence type="ECO:0000256" key="1">
    <source>
        <dbReference type="SAM" id="MobiDB-lite"/>
    </source>
</evidence>
<name>A0ABT8HBJ4_MYCAO</name>
<comment type="caution">
    <text evidence="2">The sequence shown here is derived from an EMBL/GenBank/DDBJ whole genome shotgun (WGS) entry which is preliminary data.</text>
</comment>
<evidence type="ECO:0000313" key="2">
    <source>
        <dbReference type="EMBL" id="MDN4518142.1"/>
    </source>
</evidence>
<reference evidence="2" key="1">
    <citation type="submission" date="2023-07" db="EMBL/GenBank/DDBJ databases">
        <title>Degradation of tert-butanol by M. austroafricanum TBA100.</title>
        <authorList>
            <person name="Helbich S."/>
            <person name="Vainshtein Y."/>
        </authorList>
    </citation>
    <scope>NUCLEOTIDE SEQUENCE</scope>
    <source>
        <strain evidence="2">TBA100</strain>
    </source>
</reference>
<dbReference type="EMBL" id="JAUHTC010000038">
    <property type="protein sequence ID" value="MDN4518142.1"/>
    <property type="molecule type" value="Genomic_DNA"/>
</dbReference>
<dbReference type="RefSeq" id="WP_301161381.1">
    <property type="nucleotide sequence ID" value="NZ_JAUHTC010000038.1"/>
</dbReference>
<feature type="region of interest" description="Disordered" evidence="1">
    <location>
        <begin position="20"/>
        <end position="63"/>
    </location>
</feature>
<protein>
    <submittedName>
        <fullName evidence="2">Uncharacterized protein</fullName>
    </submittedName>
</protein>
<proteinExistence type="predicted"/>
<gene>
    <name evidence="2" type="ORF">QYF68_09925</name>
</gene>
<feature type="compositionally biased region" description="Basic and acidic residues" evidence="1">
    <location>
        <begin position="51"/>
        <end position="63"/>
    </location>
</feature>
<accession>A0ABT8HBJ4</accession>
<evidence type="ECO:0000313" key="3">
    <source>
        <dbReference type="Proteomes" id="UP001172687"/>
    </source>
</evidence>